<organism evidence="2 3">
    <name type="scientific">Parthenolecanium corni</name>
    <dbReference type="NCBI Taxonomy" id="536013"/>
    <lineage>
        <taxon>Eukaryota</taxon>
        <taxon>Metazoa</taxon>
        <taxon>Ecdysozoa</taxon>
        <taxon>Arthropoda</taxon>
        <taxon>Hexapoda</taxon>
        <taxon>Insecta</taxon>
        <taxon>Pterygota</taxon>
        <taxon>Neoptera</taxon>
        <taxon>Paraneoptera</taxon>
        <taxon>Hemiptera</taxon>
        <taxon>Sternorrhyncha</taxon>
        <taxon>Coccoidea</taxon>
        <taxon>Coccidae</taxon>
        <taxon>Parthenolecanium</taxon>
    </lineage>
</organism>
<dbReference type="Pfam" id="PF12640">
    <property type="entry name" value="UPF0489"/>
    <property type="match status" value="1"/>
</dbReference>
<reference evidence="2 3" key="1">
    <citation type="submission" date="2024-03" db="EMBL/GenBank/DDBJ databases">
        <title>Adaptation during the transition from Ophiocordyceps entomopathogen to insect associate is accompanied by gene loss and intensified selection.</title>
        <authorList>
            <person name="Ward C.M."/>
            <person name="Onetto C.A."/>
            <person name="Borneman A.R."/>
        </authorList>
    </citation>
    <scope>NUCLEOTIDE SEQUENCE [LARGE SCALE GENOMIC DNA]</scope>
    <source>
        <strain evidence="2">AWRI1</strain>
        <tissue evidence="2">Single Adult Female</tissue>
    </source>
</reference>
<comment type="similarity">
    <text evidence="1">Belongs to the UPF0489 family.</text>
</comment>
<dbReference type="PANTHER" id="PTHR13225:SF3">
    <property type="entry name" value="UPF0489 PROTEIN C5ORF22"/>
    <property type="match status" value="1"/>
</dbReference>
<dbReference type="AlphaFoldDB" id="A0AAN9TKJ1"/>
<comment type="caution">
    <text evidence="2">The sequence shown here is derived from an EMBL/GenBank/DDBJ whole genome shotgun (WGS) entry which is preliminary data.</text>
</comment>
<protein>
    <submittedName>
        <fullName evidence="2">Uncharacterized protein</fullName>
    </submittedName>
</protein>
<proteinExistence type="inferred from homology"/>
<evidence type="ECO:0000313" key="2">
    <source>
        <dbReference type="EMBL" id="KAK7598058.1"/>
    </source>
</evidence>
<keyword evidence="3" id="KW-1185">Reference proteome</keyword>
<accession>A0AAN9TKJ1</accession>
<gene>
    <name evidence="2" type="ORF">V9T40_006293</name>
</gene>
<evidence type="ECO:0000313" key="3">
    <source>
        <dbReference type="Proteomes" id="UP001367676"/>
    </source>
</evidence>
<evidence type="ECO:0000256" key="1">
    <source>
        <dbReference type="ARBA" id="ARBA00007099"/>
    </source>
</evidence>
<dbReference type="Proteomes" id="UP001367676">
    <property type="component" value="Unassembled WGS sequence"/>
</dbReference>
<name>A0AAN9TKJ1_9HEMI</name>
<dbReference type="InterPro" id="IPR024131">
    <property type="entry name" value="UPF0489"/>
</dbReference>
<dbReference type="PANTHER" id="PTHR13225">
    <property type="entry name" value="MISEXPRESSION SUPPRESSOR OF RAS 6"/>
    <property type="match status" value="1"/>
</dbReference>
<sequence>MALKKFSSTPIYVVENHNEALEFIYRSIGSKHMPLYDNVLVHFDSHPDLLIPSKMPADTVFDKYTLFDTLSIENWILPAAYAGHINVIIWVKPSWSDQIADGKYEFFIGKEKSSDEIRVTCTENYFLSDALFAPKSELQNEKAITLIVTTFSEDNKLLQADNLKQLLDREIFILDIDLDFFATRNPFQDMYKNANLYEKLKKLYSFEPPSNKDDVNEVLECMKKRHKQLLDLESIFKHLDENDSLNEDFESEYTPQVISLVDEIKKYYNQVDWLLVHHMGCTCDDTGLPHNVPDRAAISESLKSFSGFLRALPDIATVITISRSSEDDYCPLEDVDFIQNEVLTYLRQRYVSTDVRLKYTEESD</sequence>
<dbReference type="EMBL" id="JBBCAQ010000014">
    <property type="protein sequence ID" value="KAK7598058.1"/>
    <property type="molecule type" value="Genomic_DNA"/>
</dbReference>